<dbReference type="InterPro" id="IPR008030">
    <property type="entry name" value="NmrA-like"/>
</dbReference>
<evidence type="ECO:0000256" key="1">
    <source>
        <dbReference type="ARBA" id="ARBA00006328"/>
    </source>
</evidence>
<dbReference type="Gene3D" id="3.40.50.720">
    <property type="entry name" value="NAD(P)-binding Rossmann-like Domain"/>
    <property type="match status" value="1"/>
</dbReference>
<dbReference type="InterPro" id="IPR051164">
    <property type="entry name" value="NmrA-like_oxidored"/>
</dbReference>
<dbReference type="AlphaFoldDB" id="A0AAD2FGY1"/>
<dbReference type="SUPFAM" id="SSF51735">
    <property type="entry name" value="NAD(P)-binding Rossmann-fold domains"/>
    <property type="match status" value="1"/>
</dbReference>
<organism evidence="5 6">
    <name type="scientific">Cylindrotheca closterium</name>
    <dbReference type="NCBI Taxonomy" id="2856"/>
    <lineage>
        <taxon>Eukaryota</taxon>
        <taxon>Sar</taxon>
        <taxon>Stramenopiles</taxon>
        <taxon>Ochrophyta</taxon>
        <taxon>Bacillariophyta</taxon>
        <taxon>Bacillariophyceae</taxon>
        <taxon>Bacillariophycidae</taxon>
        <taxon>Bacillariales</taxon>
        <taxon>Bacillariaceae</taxon>
        <taxon>Cylindrotheca</taxon>
    </lineage>
</organism>
<evidence type="ECO:0000313" key="6">
    <source>
        <dbReference type="Proteomes" id="UP001295423"/>
    </source>
</evidence>
<keyword evidence="3" id="KW-0732">Signal</keyword>
<comment type="similarity">
    <text evidence="1">Belongs to the NmrA-type oxidoreductase family.</text>
</comment>
<sequence>MKVGFLCAIIVLLHCHLILALSSQDAVLVVGATGGTGKQVLNGLVQSGLKPKNLRVLSRDASKLKFLEEQGFGTVKADLNDCDSLANALNGCSGCYLHSTVGDTKELDSNEVLAARKLATAMSLRETPMHVVYNSAVGEESLIGSRKQQKRAVEDLFENDFPSIDFTSLRSNFFMDPLWKKYTRPAILAGKFTFCVPPDTPIHLTAVADMGFLAGKCLQSIKTTKNRTINVSGDVLTPVEIAAAFAKCQGTPCQHSKGTTMAIMSRLFFKSLWEEIVFLRKTRITTDIDDLKQEFGKVTSFEEFLDNSGWADTSRTYEDLSR</sequence>
<protein>
    <recommendedName>
        <fullName evidence="4">NmrA-like domain-containing protein</fullName>
    </recommendedName>
</protein>
<proteinExistence type="inferred from homology"/>
<accession>A0AAD2FGY1</accession>
<dbReference type="Proteomes" id="UP001295423">
    <property type="component" value="Unassembled WGS sequence"/>
</dbReference>
<keyword evidence="2" id="KW-0521">NADP</keyword>
<comment type="caution">
    <text evidence="5">The sequence shown here is derived from an EMBL/GenBank/DDBJ whole genome shotgun (WGS) entry which is preliminary data.</text>
</comment>
<gene>
    <name evidence="5" type="ORF">CYCCA115_LOCUS2141</name>
</gene>
<dbReference type="Pfam" id="PF05368">
    <property type="entry name" value="NmrA"/>
    <property type="match status" value="1"/>
</dbReference>
<name>A0AAD2FGY1_9STRA</name>
<dbReference type="EMBL" id="CAKOGP040000113">
    <property type="protein sequence ID" value="CAJ1930897.1"/>
    <property type="molecule type" value="Genomic_DNA"/>
</dbReference>
<evidence type="ECO:0000259" key="4">
    <source>
        <dbReference type="Pfam" id="PF05368"/>
    </source>
</evidence>
<feature type="signal peptide" evidence="3">
    <location>
        <begin position="1"/>
        <end position="20"/>
    </location>
</feature>
<evidence type="ECO:0000313" key="5">
    <source>
        <dbReference type="EMBL" id="CAJ1930897.1"/>
    </source>
</evidence>
<dbReference type="PANTHER" id="PTHR42748:SF32">
    <property type="entry name" value="NMRA-LIKE DOMAIN-CONTAINING PROTEIN"/>
    <property type="match status" value="1"/>
</dbReference>
<dbReference type="InterPro" id="IPR036291">
    <property type="entry name" value="NAD(P)-bd_dom_sf"/>
</dbReference>
<evidence type="ECO:0000256" key="2">
    <source>
        <dbReference type="ARBA" id="ARBA00022857"/>
    </source>
</evidence>
<feature type="chain" id="PRO_5042035261" description="NmrA-like domain-containing protein" evidence="3">
    <location>
        <begin position="21"/>
        <end position="322"/>
    </location>
</feature>
<feature type="domain" description="NmrA-like" evidence="4">
    <location>
        <begin position="25"/>
        <end position="314"/>
    </location>
</feature>
<keyword evidence="6" id="KW-1185">Reference proteome</keyword>
<dbReference type="PANTHER" id="PTHR42748">
    <property type="entry name" value="NITROGEN METABOLITE REPRESSION PROTEIN NMRA FAMILY MEMBER"/>
    <property type="match status" value="1"/>
</dbReference>
<evidence type="ECO:0000256" key="3">
    <source>
        <dbReference type="SAM" id="SignalP"/>
    </source>
</evidence>
<reference evidence="5" key="1">
    <citation type="submission" date="2023-08" db="EMBL/GenBank/DDBJ databases">
        <authorList>
            <person name="Audoor S."/>
            <person name="Bilcke G."/>
        </authorList>
    </citation>
    <scope>NUCLEOTIDE SEQUENCE</scope>
</reference>